<dbReference type="AlphaFoldDB" id="A0A197JDR8"/>
<organism evidence="1 2">
    <name type="scientific">Linnemannia elongata AG-77</name>
    <dbReference type="NCBI Taxonomy" id="1314771"/>
    <lineage>
        <taxon>Eukaryota</taxon>
        <taxon>Fungi</taxon>
        <taxon>Fungi incertae sedis</taxon>
        <taxon>Mucoromycota</taxon>
        <taxon>Mortierellomycotina</taxon>
        <taxon>Mortierellomycetes</taxon>
        <taxon>Mortierellales</taxon>
        <taxon>Mortierellaceae</taxon>
        <taxon>Linnemannia</taxon>
    </lineage>
</organism>
<evidence type="ECO:0000313" key="1">
    <source>
        <dbReference type="EMBL" id="OAQ23282.1"/>
    </source>
</evidence>
<proteinExistence type="predicted"/>
<name>A0A197JDR8_9FUNG</name>
<evidence type="ECO:0000313" key="2">
    <source>
        <dbReference type="Proteomes" id="UP000078512"/>
    </source>
</evidence>
<accession>A0A197JDR8</accession>
<dbReference type="Proteomes" id="UP000078512">
    <property type="component" value="Unassembled WGS sequence"/>
</dbReference>
<protein>
    <submittedName>
        <fullName evidence="1">Uncharacterized protein</fullName>
    </submittedName>
</protein>
<reference evidence="1 2" key="1">
    <citation type="submission" date="2016-05" db="EMBL/GenBank/DDBJ databases">
        <title>Genome sequencing reveals origins of a unique bacterial endosymbiosis in the earliest lineages of terrestrial Fungi.</title>
        <authorList>
            <consortium name="DOE Joint Genome Institute"/>
            <person name="Uehling J."/>
            <person name="Gryganskyi A."/>
            <person name="Hameed K."/>
            <person name="Tschaplinski T."/>
            <person name="Misztal P."/>
            <person name="Wu S."/>
            <person name="Desiro A."/>
            <person name="Vande Pol N."/>
            <person name="Du Z.-Y."/>
            <person name="Zienkiewicz A."/>
            <person name="Zienkiewicz K."/>
            <person name="Morin E."/>
            <person name="Tisserant E."/>
            <person name="Splivallo R."/>
            <person name="Hainaut M."/>
            <person name="Henrissat B."/>
            <person name="Ohm R."/>
            <person name="Kuo A."/>
            <person name="Yan J."/>
            <person name="Lipzen A."/>
            <person name="Nolan M."/>
            <person name="Labutti K."/>
            <person name="Barry K."/>
            <person name="Goldstein A."/>
            <person name="Labbe J."/>
            <person name="Schadt C."/>
            <person name="Tuskan G."/>
            <person name="Grigoriev I."/>
            <person name="Martin F."/>
            <person name="Vilgalys R."/>
            <person name="Bonito G."/>
        </authorList>
    </citation>
    <scope>NUCLEOTIDE SEQUENCE [LARGE SCALE GENOMIC DNA]</scope>
    <source>
        <strain evidence="1 2">AG-77</strain>
    </source>
</reference>
<dbReference type="OrthoDB" id="2444209at2759"/>
<sequence>MTFRDRIVQENYGVSQPHEMLVVNFIFLLESENQTWGVQGEVHDHVWESMWDCVGKIKINNFESTTIVECHKWAGLAASKSFDEYSKLLRDEPPSFPLLHQVLLQLTSSQQLWTFSGLENEATFIRYLIDPCLNATFGSIKHTSSKWYVMLLPLCCVYLLVREVLNALFHLICLKGRPCWMKQEDKTHASSSQTFPL</sequence>
<gene>
    <name evidence="1" type="ORF">K457DRAFT_234978</name>
</gene>
<keyword evidence="2" id="KW-1185">Reference proteome</keyword>
<dbReference type="EMBL" id="KV442124">
    <property type="protein sequence ID" value="OAQ23282.1"/>
    <property type="molecule type" value="Genomic_DNA"/>
</dbReference>